<dbReference type="PANTHER" id="PTHR23227">
    <property type="entry name" value="BUCENTAUR RELATED"/>
    <property type="match status" value="1"/>
</dbReference>
<dbReference type="Pfam" id="PF03372">
    <property type="entry name" value="Exo_endo_phos"/>
    <property type="match status" value="1"/>
</dbReference>
<dbReference type="InterPro" id="IPR005135">
    <property type="entry name" value="Endo/exonuclease/phosphatase"/>
</dbReference>
<name>A0A8D9ADB6_9HEMI</name>
<proteinExistence type="predicted"/>
<accession>A0A8D9ADB6</accession>
<evidence type="ECO:0000313" key="2">
    <source>
        <dbReference type="EMBL" id="CAG6763262.1"/>
    </source>
</evidence>
<dbReference type="InterPro" id="IPR027124">
    <property type="entry name" value="Swc5/CFDP1/2"/>
</dbReference>
<sequence length="304" mass="35699">MDETRNENRVKHTKMEINIGTFNTRTLRTEDRFEELENALNEIRWDLIGITEIRRNEEVLMERKNGYILLHSSADKSMFGTGFMIKNKFRNNILNFIAVSKRIAVLKMVFKKRKCTIFQVHAPTSEHKEEEIVKFYEELDNLIRQEHEENDQLLVLGDFNACVGKKQTGDEGIMGNYGRGKRNKSGVILTNFAASQGLKIVNSYFPHDSRWTWKSPNQKQYEIDYVLTQKPNTIKQFKIADNLQFDSDHRMIMITFNPSSGKYYQDRKEKSLRIKRSAESYKNHLEELLSQMNNDQDTIDIEGP</sequence>
<feature type="domain" description="Endonuclease/exonuclease/phosphatase" evidence="1">
    <location>
        <begin position="20"/>
        <end position="249"/>
    </location>
</feature>
<dbReference type="Gene3D" id="3.60.10.10">
    <property type="entry name" value="Endonuclease/exonuclease/phosphatase"/>
    <property type="match status" value="1"/>
</dbReference>
<dbReference type="SUPFAM" id="SSF56219">
    <property type="entry name" value="DNase I-like"/>
    <property type="match status" value="1"/>
</dbReference>
<reference evidence="2" key="1">
    <citation type="submission" date="2021-05" db="EMBL/GenBank/DDBJ databases">
        <authorList>
            <person name="Alioto T."/>
            <person name="Alioto T."/>
            <person name="Gomez Garrido J."/>
        </authorList>
    </citation>
    <scope>NUCLEOTIDE SEQUENCE</scope>
</reference>
<dbReference type="EMBL" id="HBUF01563052">
    <property type="protein sequence ID" value="CAG6763264.1"/>
    <property type="molecule type" value="Transcribed_RNA"/>
</dbReference>
<evidence type="ECO:0000259" key="1">
    <source>
        <dbReference type="Pfam" id="PF03372"/>
    </source>
</evidence>
<dbReference type="CDD" id="cd09076">
    <property type="entry name" value="L1-EN"/>
    <property type="match status" value="1"/>
</dbReference>
<dbReference type="GO" id="GO:0003824">
    <property type="term" value="F:catalytic activity"/>
    <property type="evidence" value="ECO:0007669"/>
    <property type="project" value="InterPro"/>
</dbReference>
<organism evidence="2">
    <name type="scientific">Cacopsylla melanoneura</name>
    <dbReference type="NCBI Taxonomy" id="428564"/>
    <lineage>
        <taxon>Eukaryota</taxon>
        <taxon>Metazoa</taxon>
        <taxon>Ecdysozoa</taxon>
        <taxon>Arthropoda</taxon>
        <taxon>Hexapoda</taxon>
        <taxon>Insecta</taxon>
        <taxon>Pterygota</taxon>
        <taxon>Neoptera</taxon>
        <taxon>Paraneoptera</taxon>
        <taxon>Hemiptera</taxon>
        <taxon>Sternorrhyncha</taxon>
        <taxon>Psylloidea</taxon>
        <taxon>Psyllidae</taxon>
        <taxon>Psyllinae</taxon>
        <taxon>Cacopsylla</taxon>
    </lineage>
</organism>
<dbReference type="AlphaFoldDB" id="A0A8D9ADB6"/>
<dbReference type="InterPro" id="IPR036691">
    <property type="entry name" value="Endo/exonu/phosph_ase_sf"/>
</dbReference>
<protein>
    <submittedName>
        <fullName evidence="2">Craniofacial development protein 2</fullName>
    </submittedName>
</protein>
<dbReference type="EMBL" id="HBUF01563051">
    <property type="protein sequence ID" value="CAG6763262.1"/>
    <property type="molecule type" value="Transcribed_RNA"/>
</dbReference>
<dbReference type="PANTHER" id="PTHR23227:SF67">
    <property type="entry name" value="CRANIOFACIAL DEVELOPMENT PROTEIN 2-LIKE"/>
    <property type="match status" value="1"/>
</dbReference>